<evidence type="ECO:0000313" key="10">
    <source>
        <dbReference type="Proteomes" id="UP000585474"/>
    </source>
</evidence>
<dbReference type="EMBL" id="BJWL01000021">
    <property type="protein sequence ID" value="GFZ09788.1"/>
    <property type="molecule type" value="Genomic_DNA"/>
</dbReference>
<keyword evidence="6" id="KW-0413">Isomerase</keyword>
<comment type="caution">
    <text evidence="9">The sequence shown here is derived from an EMBL/GenBank/DDBJ whole genome shotgun (WGS) entry which is preliminary data.</text>
</comment>
<evidence type="ECO:0000256" key="5">
    <source>
        <dbReference type="ARBA" id="ARBA00022824"/>
    </source>
</evidence>
<comment type="similarity">
    <text evidence="3">Belongs to the protein disulfide isomerase family.</text>
</comment>
<dbReference type="InterPro" id="IPR013766">
    <property type="entry name" value="Thioredoxin_domain"/>
</dbReference>
<evidence type="ECO:0000313" key="9">
    <source>
        <dbReference type="EMBL" id="GFZ09788.1"/>
    </source>
</evidence>
<dbReference type="SUPFAM" id="SSF52833">
    <property type="entry name" value="Thioredoxin-like"/>
    <property type="match status" value="1"/>
</dbReference>
<comment type="subcellular location">
    <subcellularLocation>
        <location evidence="2">Endoplasmic reticulum lumen</location>
    </subcellularLocation>
</comment>
<dbReference type="PANTHER" id="PTHR18929">
    <property type="entry name" value="PROTEIN DISULFIDE ISOMERASE"/>
    <property type="match status" value="1"/>
</dbReference>
<dbReference type="Proteomes" id="UP000585474">
    <property type="component" value="Unassembled WGS sequence"/>
</dbReference>
<feature type="domain" description="Thioredoxin" evidence="8">
    <location>
        <begin position="16"/>
        <end position="150"/>
    </location>
</feature>
<evidence type="ECO:0000256" key="2">
    <source>
        <dbReference type="ARBA" id="ARBA00004319"/>
    </source>
</evidence>
<dbReference type="EC" id="5.3.4.1" evidence="4"/>
<dbReference type="Gene3D" id="3.40.30.10">
    <property type="entry name" value="Glutaredoxin"/>
    <property type="match status" value="1"/>
</dbReference>
<proteinExistence type="inferred from homology"/>
<keyword evidence="5" id="KW-0256">Endoplasmic reticulum</keyword>
<dbReference type="InterPro" id="IPR036249">
    <property type="entry name" value="Thioredoxin-like_sf"/>
</dbReference>
<evidence type="ECO:0000259" key="8">
    <source>
        <dbReference type="PROSITE" id="PS51352"/>
    </source>
</evidence>
<dbReference type="GO" id="GO:0034976">
    <property type="term" value="P:response to endoplasmic reticulum stress"/>
    <property type="evidence" value="ECO:0007669"/>
    <property type="project" value="TreeGrafter"/>
</dbReference>
<sequence length="162" mass="18069">MKALARAAFVFGSVHTELRRRTPPSSLYSDNSSDVRALARPDYVIMISDPPSSEPGKRNDAIILLEFYAPWCGHCKKLDPILDEVAVSLQNDAYVVIAKIDGTANDIPSDVFNVKGYPTLYFQSASGNLLQYDGDRTKEAIIDFIQKNRDTATQQDRVKDEL</sequence>
<keyword evidence="7" id="KW-0676">Redox-active center</keyword>
<dbReference type="PANTHER" id="PTHR18929:SF132">
    <property type="entry name" value="PROTEIN DISULFIDE-ISOMERASE A3"/>
    <property type="match status" value="1"/>
</dbReference>
<dbReference type="PROSITE" id="PS00194">
    <property type="entry name" value="THIOREDOXIN_1"/>
    <property type="match status" value="1"/>
</dbReference>
<protein>
    <recommendedName>
        <fullName evidence="4">protein disulfide-isomerase</fullName>
        <ecNumber evidence="4">5.3.4.1</ecNumber>
    </recommendedName>
</protein>
<accession>A0A7J0GGF4</accession>
<evidence type="ECO:0000256" key="3">
    <source>
        <dbReference type="ARBA" id="ARBA00006347"/>
    </source>
</evidence>
<evidence type="ECO:0000256" key="1">
    <source>
        <dbReference type="ARBA" id="ARBA00001182"/>
    </source>
</evidence>
<dbReference type="PROSITE" id="PS51352">
    <property type="entry name" value="THIOREDOXIN_2"/>
    <property type="match status" value="1"/>
</dbReference>
<dbReference type="CDD" id="cd02995">
    <property type="entry name" value="PDI_a_PDI_a'_C"/>
    <property type="match status" value="1"/>
</dbReference>
<dbReference type="AlphaFoldDB" id="A0A7J0GGF4"/>
<reference evidence="9 10" key="1">
    <citation type="submission" date="2019-07" db="EMBL/GenBank/DDBJ databases">
        <title>De Novo Assembly of kiwifruit Actinidia rufa.</title>
        <authorList>
            <person name="Sugita-Konishi S."/>
            <person name="Sato K."/>
            <person name="Mori E."/>
            <person name="Abe Y."/>
            <person name="Kisaki G."/>
            <person name="Hamano K."/>
            <person name="Suezawa K."/>
            <person name="Otani M."/>
            <person name="Fukuda T."/>
            <person name="Manabe T."/>
            <person name="Gomi K."/>
            <person name="Tabuchi M."/>
            <person name="Akimitsu K."/>
            <person name="Kataoka I."/>
        </authorList>
    </citation>
    <scope>NUCLEOTIDE SEQUENCE [LARGE SCALE GENOMIC DNA]</scope>
    <source>
        <strain evidence="10">cv. Fuchu</strain>
    </source>
</reference>
<dbReference type="GO" id="GO:0006457">
    <property type="term" value="P:protein folding"/>
    <property type="evidence" value="ECO:0007669"/>
    <property type="project" value="TreeGrafter"/>
</dbReference>
<evidence type="ECO:0000256" key="7">
    <source>
        <dbReference type="ARBA" id="ARBA00023284"/>
    </source>
</evidence>
<name>A0A7J0GGF4_9ERIC</name>
<evidence type="ECO:0000256" key="4">
    <source>
        <dbReference type="ARBA" id="ARBA00012723"/>
    </source>
</evidence>
<organism evidence="9 10">
    <name type="scientific">Actinidia rufa</name>
    <dbReference type="NCBI Taxonomy" id="165716"/>
    <lineage>
        <taxon>Eukaryota</taxon>
        <taxon>Viridiplantae</taxon>
        <taxon>Streptophyta</taxon>
        <taxon>Embryophyta</taxon>
        <taxon>Tracheophyta</taxon>
        <taxon>Spermatophyta</taxon>
        <taxon>Magnoliopsida</taxon>
        <taxon>eudicotyledons</taxon>
        <taxon>Gunneridae</taxon>
        <taxon>Pentapetalae</taxon>
        <taxon>asterids</taxon>
        <taxon>Ericales</taxon>
        <taxon>Actinidiaceae</taxon>
        <taxon>Actinidia</taxon>
    </lineage>
</organism>
<dbReference type="InterPro" id="IPR017937">
    <property type="entry name" value="Thioredoxin_CS"/>
</dbReference>
<keyword evidence="10" id="KW-1185">Reference proteome</keyword>
<dbReference type="PRINTS" id="PR00421">
    <property type="entry name" value="THIOREDOXIN"/>
</dbReference>
<gene>
    <name evidence="9" type="ORF">Acr_21g0003870</name>
</gene>
<comment type="catalytic activity">
    <reaction evidence="1">
        <text>Catalyzes the rearrangement of -S-S- bonds in proteins.</text>
        <dbReference type="EC" id="5.3.4.1"/>
    </reaction>
</comment>
<dbReference type="GO" id="GO:0005788">
    <property type="term" value="C:endoplasmic reticulum lumen"/>
    <property type="evidence" value="ECO:0007669"/>
    <property type="project" value="UniProtKB-SubCell"/>
</dbReference>
<evidence type="ECO:0000256" key="6">
    <source>
        <dbReference type="ARBA" id="ARBA00023235"/>
    </source>
</evidence>
<dbReference type="GO" id="GO:0003756">
    <property type="term" value="F:protein disulfide isomerase activity"/>
    <property type="evidence" value="ECO:0007669"/>
    <property type="project" value="UniProtKB-EC"/>
</dbReference>
<dbReference type="Pfam" id="PF00085">
    <property type="entry name" value="Thioredoxin"/>
    <property type="match status" value="1"/>
</dbReference>
<dbReference type="OrthoDB" id="427280at2759"/>